<organism evidence="8 9">
    <name type="scientific">Azoarcus indigens</name>
    <dbReference type="NCBI Taxonomy" id="29545"/>
    <lineage>
        <taxon>Bacteria</taxon>
        <taxon>Pseudomonadati</taxon>
        <taxon>Pseudomonadota</taxon>
        <taxon>Betaproteobacteria</taxon>
        <taxon>Rhodocyclales</taxon>
        <taxon>Zoogloeaceae</taxon>
        <taxon>Azoarcus</taxon>
    </lineage>
</organism>
<accession>A0A4R6E5T1</accession>
<sequence>MSQSAAHPSSSSSIPNVLTIAGVDPSGGAGVLADLKAFSALGAYGCGVIAALTAQNTQGVAGVHVPPTDFLRLQIDTLFADVALHATKIGMLGSAEVTAAVAERLAHWQARNVVLDPVMVAKSGDALLAKNAIAAMREALFPQSFLITPNLPEAGVLLEQRAPETVKEMYRAAERLRELLPLSSERWVLLKGGHLPGNEVTDLLFDGDRMIELPSPRIETRNTHGTGCSLSSAIAALLPRHEGGFRGVEAAVRQARQWLLGAIARSGELGVGSGHGPVHHFHAMWRAA</sequence>
<dbReference type="PANTHER" id="PTHR20858">
    <property type="entry name" value="PHOSPHOMETHYLPYRIMIDINE KINASE"/>
    <property type="match status" value="1"/>
</dbReference>
<dbReference type="UniPathway" id="UPA00060">
    <property type="reaction ID" value="UER00138"/>
</dbReference>
<evidence type="ECO:0000256" key="4">
    <source>
        <dbReference type="ARBA" id="ARBA00022741"/>
    </source>
</evidence>
<dbReference type="InterPro" id="IPR004399">
    <property type="entry name" value="HMP/HMP-P_kinase_dom"/>
</dbReference>
<dbReference type="GO" id="GO:0005829">
    <property type="term" value="C:cytosol"/>
    <property type="evidence" value="ECO:0007669"/>
    <property type="project" value="TreeGrafter"/>
</dbReference>
<evidence type="ECO:0000259" key="7">
    <source>
        <dbReference type="Pfam" id="PF08543"/>
    </source>
</evidence>
<dbReference type="Pfam" id="PF08543">
    <property type="entry name" value="Phos_pyr_kin"/>
    <property type="match status" value="1"/>
</dbReference>
<dbReference type="InterPro" id="IPR029056">
    <property type="entry name" value="Ribokinase-like"/>
</dbReference>
<evidence type="ECO:0000313" key="8">
    <source>
        <dbReference type="EMBL" id="TDN52318.1"/>
    </source>
</evidence>
<dbReference type="PANTHER" id="PTHR20858:SF17">
    <property type="entry name" value="HYDROXYMETHYLPYRIMIDINE_PHOSPHOMETHYLPYRIMIDINE KINASE THI20-RELATED"/>
    <property type="match status" value="1"/>
</dbReference>
<keyword evidence="6" id="KW-0067">ATP-binding</keyword>
<dbReference type="InterPro" id="IPR013749">
    <property type="entry name" value="PM/HMP-P_kinase-1"/>
</dbReference>
<protein>
    <recommendedName>
        <fullName evidence="2">hydroxymethylpyrimidine kinase</fullName>
        <ecNumber evidence="2">2.7.1.49</ecNumber>
    </recommendedName>
</protein>
<proteinExistence type="predicted"/>
<dbReference type="GO" id="GO:0009228">
    <property type="term" value="P:thiamine biosynthetic process"/>
    <property type="evidence" value="ECO:0007669"/>
    <property type="project" value="InterPro"/>
</dbReference>
<evidence type="ECO:0000256" key="1">
    <source>
        <dbReference type="ARBA" id="ARBA00004948"/>
    </source>
</evidence>
<dbReference type="Gene3D" id="3.40.1190.20">
    <property type="match status" value="1"/>
</dbReference>
<dbReference type="NCBIfam" id="TIGR00097">
    <property type="entry name" value="HMP-P_kinase"/>
    <property type="match status" value="1"/>
</dbReference>
<keyword evidence="4" id="KW-0547">Nucleotide-binding</keyword>
<dbReference type="GO" id="GO:0009229">
    <property type="term" value="P:thiamine diphosphate biosynthetic process"/>
    <property type="evidence" value="ECO:0007669"/>
    <property type="project" value="UniProtKB-UniPathway"/>
</dbReference>
<evidence type="ECO:0000256" key="5">
    <source>
        <dbReference type="ARBA" id="ARBA00022777"/>
    </source>
</evidence>
<dbReference type="OrthoDB" id="9810880at2"/>
<feature type="domain" description="Pyridoxamine kinase/Phosphomethylpyrimidine kinase" evidence="7">
    <location>
        <begin position="24"/>
        <end position="279"/>
    </location>
</feature>
<gene>
    <name evidence="8" type="ORF">C7389_10610</name>
</gene>
<dbReference type="GO" id="GO:0008902">
    <property type="term" value="F:hydroxymethylpyrimidine kinase activity"/>
    <property type="evidence" value="ECO:0007669"/>
    <property type="project" value="UniProtKB-EC"/>
</dbReference>
<evidence type="ECO:0000256" key="6">
    <source>
        <dbReference type="ARBA" id="ARBA00022840"/>
    </source>
</evidence>
<comment type="caution">
    <text evidence="8">The sequence shown here is derived from an EMBL/GenBank/DDBJ whole genome shotgun (WGS) entry which is preliminary data.</text>
</comment>
<keyword evidence="3" id="KW-0808">Transferase</keyword>
<reference evidence="8 9" key="1">
    <citation type="submission" date="2019-03" db="EMBL/GenBank/DDBJ databases">
        <title>Genomic Encyclopedia of Type Strains, Phase IV (KMG-IV): sequencing the most valuable type-strain genomes for metagenomic binning, comparative biology and taxonomic classification.</title>
        <authorList>
            <person name="Goeker M."/>
        </authorList>
    </citation>
    <scope>NUCLEOTIDE SEQUENCE [LARGE SCALE GENOMIC DNA]</scope>
    <source>
        <strain evidence="8 9">DSM 12121</strain>
    </source>
</reference>
<dbReference type="EC" id="2.7.1.49" evidence="2"/>
<keyword evidence="9" id="KW-1185">Reference proteome</keyword>
<dbReference type="GO" id="GO:0008972">
    <property type="term" value="F:phosphomethylpyrimidine kinase activity"/>
    <property type="evidence" value="ECO:0007669"/>
    <property type="project" value="InterPro"/>
</dbReference>
<dbReference type="AlphaFoldDB" id="A0A4R6E5T1"/>
<dbReference type="Proteomes" id="UP000295129">
    <property type="component" value="Unassembled WGS sequence"/>
</dbReference>
<dbReference type="EMBL" id="SNVV01000006">
    <property type="protein sequence ID" value="TDN52318.1"/>
    <property type="molecule type" value="Genomic_DNA"/>
</dbReference>
<evidence type="ECO:0000256" key="2">
    <source>
        <dbReference type="ARBA" id="ARBA00012135"/>
    </source>
</evidence>
<dbReference type="GO" id="GO:0005524">
    <property type="term" value="F:ATP binding"/>
    <property type="evidence" value="ECO:0007669"/>
    <property type="project" value="UniProtKB-KW"/>
</dbReference>
<dbReference type="RefSeq" id="WP_133590325.1">
    <property type="nucleotide sequence ID" value="NZ_SNVV01000006.1"/>
</dbReference>
<dbReference type="SUPFAM" id="SSF53613">
    <property type="entry name" value="Ribokinase-like"/>
    <property type="match status" value="1"/>
</dbReference>
<name>A0A4R6E5T1_9RHOO</name>
<comment type="pathway">
    <text evidence="1">Cofactor biosynthesis; thiamine diphosphate biosynthesis.</text>
</comment>
<dbReference type="FunFam" id="3.40.1190.20:FF:000003">
    <property type="entry name" value="Phosphomethylpyrimidine kinase ThiD"/>
    <property type="match status" value="1"/>
</dbReference>
<dbReference type="CDD" id="cd01169">
    <property type="entry name" value="HMPP_kinase"/>
    <property type="match status" value="1"/>
</dbReference>
<evidence type="ECO:0000256" key="3">
    <source>
        <dbReference type="ARBA" id="ARBA00022679"/>
    </source>
</evidence>
<keyword evidence="5 8" id="KW-0418">Kinase</keyword>
<evidence type="ECO:0000313" key="9">
    <source>
        <dbReference type="Proteomes" id="UP000295129"/>
    </source>
</evidence>